<accession>A0A085NCX9</accession>
<dbReference type="AlphaFoldDB" id="A0A085NCX9"/>
<organism evidence="1">
    <name type="scientific">Trichuris suis</name>
    <name type="common">pig whipworm</name>
    <dbReference type="NCBI Taxonomy" id="68888"/>
    <lineage>
        <taxon>Eukaryota</taxon>
        <taxon>Metazoa</taxon>
        <taxon>Ecdysozoa</taxon>
        <taxon>Nematoda</taxon>
        <taxon>Enoplea</taxon>
        <taxon>Dorylaimia</taxon>
        <taxon>Trichinellida</taxon>
        <taxon>Trichuridae</taxon>
        <taxon>Trichuris</taxon>
    </lineage>
</organism>
<protein>
    <submittedName>
        <fullName evidence="1">Uncharacterized protein</fullName>
    </submittedName>
</protein>
<reference evidence="1" key="1">
    <citation type="journal article" date="2014" name="Nat. Genet.">
        <title>Genome and transcriptome of the porcine whipworm Trichuris suis.</title>
        <authorList>
            <person name="Jex A.R."/>
            <person name="Nejsum P."/>
            <person name="Schwarz E.M."/>
            <person name="Hu L."/>
            <person name="Young N.D."/>
            <person name="Hall R.S."/>
            <person name="Korhonen P.K."/>
            <person name="Liao S."/>
            <person name="Thamsborg S."/>
            <person name="Xia J."/>
            <person name="Xu P."/>
            <person name="Wang S."/>
            <person name="Scheerlinck J.P."/>
            <person name="Hofmann A."/>
            <person name="Sternberg P.W."/>
            <person name="Wang J."/>
            <person name="Gasser R.B."/>
        </authorList>
    </citation>
    <scope>NUCLEOTIDE SEQUENCE [LARGE SCALE GENOMIC DNA]</scope>
    <source>
        <strain evidence="1">DCEP-RM93F</strain>
    </source>
</reference>
<name>A0A085NCX9_9BILA</name>
<evidence type="ECO:0000313" key="1">
    <source>
        <dbReference type="EMBL" id="KFD67325.1"/>
    </source>
</evidence>
<dbReference type="Proteomes" id="UP000030758">
    <property type="component" value="Unassembled WGS sequence"/>
</dbReference>
<sequence length="77" mass="8575">MLVKRDDFLRRPGIEPGSPAWQASILPLNHQRAVVFSWRHRMYFTSACQSKHFTAAPFVQSSSGGVSIGPFPGLAKF</sequence>
<proteinExistence type="predicted"/>
<dbReference type="EMBL" id="KL367516">
    <property type="protein sequence ID" value="KFD67325.1"/>
    <property type="molecule type" value="Genomic_DNA"/>
</dbReference>
<gene>
    <name evidence="1" type="ORF">M514_20574</name>
</gene>